<feature type="transmembrane region" description="Helical" evidence="5">
    <location>
        <begin position="153"/>
        <end position="175"/>
    </location>
</feature>
<evidence type="ECO:0000313" key="7">
    <source>
        <dbReference type="EMBL" id="KXA88490.1"/>
    </source>
</evidence>
<dbReference type="SUPFAM" id="SSF103481">
    <property type="entry name" value="Multidrug resistance efflux transporter EmrE"/>
    <property type="match status" value="1"/>
</dbReference>
<dbReference type="Pfam" id="PF00892">
    <property type="entry name" value="EamA"/>
    <property type="match status" value="2"/>
</dbReference>
<protein>
    <recommendedName>
        <fullName evidence="6">EamA domain-containing protein</fullName>
    </recommendedName>
</protein>
<keyword evidence="8" id="KW-1185">Reference proteome</keyword>
<dbReference type="EMBL" id="LHXJ01000157">
    <property type="protein sequence ID" value="KXA88490.1"/>
    <property type="molecule type" value="Genomic_DNA"/>
</dbReference>
<accession>A0A133U2T2</accession>
<evidence type="ECO:0000256" key="3">
    <source>
        <dbReference type="ARBA" id="ARBA00022989"/>
    </source>
</evidence>
<feature type="transmembrane region" description="Helical" evidence="5">
    <location>
        <begin position="68"/>
        <end position="86"/>
    </location>
</feature>
<evidence type="ECO:0000256" key="5">
    <source>
        <dbReference type="SAM" id="Phobius"/>
    </source>
</evidence>
<feature type="transmembrane region" description="Helical" evidence="5">
    <location>
        <begin position="187"/>
        <end position="208"/>
    </location>
</feature>
<feature type="domain" description="EamA" evidence="6">
    <location>
        <begin position="156"/>
        <end position="262"/>
    </location>
</feature>
<keyword evidence="3 5" id="KW-1133">Transmembrane helix</keyword>
<proteinExistence type="predicted"/>
<gene>
    <name evidence="7" type="ORF">AKJ57_06860</name>
</gene>
<reference evidence="7 8" key="1">
    <citation type="journal article" date="2016" name="Sci. Rep.">
        <title>Metabolic traits of an uncultured archaeal lineage -MSBL1- from brine pools of the Red Sea.</title>
        <authorList>
            <person name="Mwirichia R."/>
            <person name="Alam I."/>
            <person name="Rashid M."/>
            <person name="Vinu M."/>
            <person name="Ba-Alawi W."/>
            <person name="Anthony Kamau A."/>
            <person name="Kamanda Ngugi D."/>
            <person name="Goker M."/>
            <person name="Klenk H.P."/>
            <person name="Bajic V."/>
            <person name="Stingl U."/>
        </authorList>
    </citation>
    <scope>NUCLEOTIDE SEQUENCE [LARGE SCALE GENOMIC DNA]</scope>
    <source>
        <strain evidence="7">SCGC-AAA259A05</strain>
    </source>
</reference>
<evidence type="ECO:0000259" key="6">
    <source>
        <dbReference type="Pfam" id="PF00892"/>
    </source>
</evidence>
<keyword evidence="4 5" id="KW-0472">Membrane</keyword>
<feature type="domain" description="EamA" evidence="6">
    <location>
        <begin position="6"/>
        <end position="140"/>
    </location>
</feature>
<dbReference type="InterPro" id="IPR050638">
    <property type="entry name" value="AA-Vitamin_Transporters"/>
</dbReference>
<dbReference type="GO" id="GO:0016020">
    <property type="term" value="C:membrane"/>
    <property type="evidence" value="ECO:0007669"/>
    <property type="project" value="UniProtKB-SubCell"/>
</dbReference>
<evidence type="ECO:0000313" key="8">
    <source>
        <dbReference type="Proteomes" id="UP000070163"/>
    </source>
</evidence>
<dbReference type="AlphaFoldDB" id="A0A133U2T2"/>
<evidence type="ECO:0000256" key="2">
    <source>
        <dbReference type="ARBA" id="ARBA00022692"/>
    </source>
</evidence>
<name>A0A133U2T2_9EURY</name>
<dbReference type="PANTHER" id="PTHR32322:SF2">
    <property type="entry name" value="EAMA DOMAIN-CONTAINING PROTEIN"/>
    <property type="match status" value="1"/>
</dbReference>
<keyword evidence="2 5" id="KW-0812">Transmembrane</keyword>
<feature type="transmembrane region" description="Helical" evidence="5">
    <location>
        <begin position="243"/>
        <end position="261"/>
    </location>
</feature>
<sequence length="262" mass="27534">MQADSIAVLLTILASLAFTVNAFLIRKATVIGEPLDAVIVTVGVSALIFLPLSIILHYPRFGLTAKSLFAFAGTGLLGTFAGRICYFSGIRRVGASRTVPISRSDLLVASLIALLILGESITMGHLAGIFILSVGVILVGYEIETGSTKSGGGISTGLLFPLGAMFLLGLSRPIAKVGLSGGTPVTVGLAIKFSVALVPLVGFFLWSKSSPFHPFKTEQRFFYIAAAFASSIGFGLLYSALDISRIVVVMPFFALTPLFVLL</sequence>
<feature type="transmembrane region" description="Helical" evidence="5">
    <location>
        <begin position="220"/>
        <end position="237"/>
    </location>
</feature>
<comment type="subcellular location">
    <subcellularLocation>
        <location evidence="1">Membrane</location>
        <topology evidence="1">Multi-pass membrane protein</topology>
    </subcellularLocation>
</comment>
<feature type="transmembrane region" description="Helical" evidence="5">
    <location>
        <begin position="6"/>
        <end position="25"/>
    </location>
</feature>
<dbReference type="Proteomes" id="UP000070163">
    <property type="component" value="Unassembled WGS sequence"/>
</dbReference>
<comment type="caution">
    <text evidence="7">The sequence shown here is derived from an EMBL/GenBank/DDBJ whole genome shotgun (WGS) entry which is preliminary data.</text>
</comment>
<dbReference type="PANTHER" id="PTHR32322">
    <property type="entry name" value="INNER MEMBRANE TRANSPORTER"/>
    <property type="match status" value="1"/>
</dbReference>
<evidence type="ECO:0000256" key="4">
    <source>
        <dbReference type="ARBA" id="ARBA00023136"/>
    </source>
</evidence>
<organism evidence="7 8">
    <name type="scientific">candidate division MSBL1 archaeon SCGC-AAA259A05</name>
    <dbReference type="NCBI Taxonomy" id="1698259"/>
    <lineage>
        <taxon>Archaea</taxon>
        <taxon>Methanobacteriati</taxon>
        <taxon>Methanobacteriota</taxon>
        <taxon>candidate division MSBL1</taxon>
    </lineage>
</organism>
<dbReference type="InterPro" id="IPR000620">
    <property type="entry name" value="EamA_dom"/>
</dbReference>
<evidence type="ECO:0000256" key="1">
    <source>
        <dbReference type="ARBA" id="ARBA00004141"/>
    </source>
</evidence>
<dbReference type="InterPro" id="IPR037185">
    <property type="entry name" value="EmrE-like"/>
</dbReference>
<feature type="transmembrane region" description="Helical" evidence="5">
    <location>
        <begin position="37"/>
        <end position="56"/>
    </location>
</feature>